<accession>A0A6V7Q6Y2</accession>
<sequence length="108" mass="12172">MVRRMEGGGDRLFVSREGMEGVEVWESSYLSRAVSLPSTALWVEAWSTFFAGLNPLSSVLAVYSESPNRWSSWATQQSSLLDGSETYLELVRWLDEEFIGDVQTDKAQ</sequence>
<reference evidence="1" key="1">
    <citation type="submission" date="2020-07" db="EMBL/GenBank/DDBJ databases">
        <authorList>
            <person name="Lin J."/>
        </authorList>
    </citation>
    <scope>NUCLEOTIDE SEQUENCE</scope>
</reference>
<name>A0A6V7Q6Y2_ANACO</name>
<evidence type="ECO:0000313" key="1">
    <source>
        <dbReference type="EMBL" id="CAD1838616.1"/>
    </source>
</evidence>
<dbReference type="EMBL" id="LR862133">
    <property type="protein sequence ID" value="CAD1838616.1"/>
    <property type="molecule type" value="Genomic_DNA"/>
</dbReference>
<protein>
    <submittedName>
        <fullName evidence="1">Uncharacterized protein</fullName>
    </submittedName>
</protein>
<organism evidence="1">
    <name type="scientific">Ananas comosus var. bracteatus</name>
    <name type="common">red pineapple</name>
    <dbReference type="NCBI Taxonomy" id="296719"/>
    <lineage>
        <taxon>Eukaryota</taxon>
        <taxon>Viridiplantae</taxon>
        <taxon>Streptophyta</taxon>
        <taxon>Embryophyta</taxon>
        <taxon>Tracheophyta</taxon>
        <taxon>Spermatophyta</taxon>
        <taxon>Magnoliopsida</taxon>
        <taxon>Liliopsida</taxon>
        <taxon>Poales</taxon>
        <taxon>Bromeliaceae</taxon>
        <taxon>Bromelioideae</taxon>
        <taxon>Ananas</taxon>
    </lineage>
</organism>
<dbReference type="AlphaFoldDB" id="A0A6V7Q6Y2"/>
<proteinExistence type="predicted"/>
<gene>
    <name evidence="1" type="ORF">CB5_LOCUS21827</name>
</gene>